<dbReference type="InterPro" id="IPR050426">
    <property type="entry name" value="Glycosyltransferase_28"/>
</dbReference>
<dbReference type="EMBL" id="JBHSWB010000001">
    <property type="protein sequence ID" value="MFC6659855.1"/>
    <property type="molecule type" value="Genomic_DNA"/>
</dbReference>
<dbReference type="Proteomes" id="UP001596317">
    <property type="component" value="Unassembled WGS sequence"/>
</dbReference>
<dbReference type="InterPro" id="IPR004276">
    <property type="entry name" value="GlycoTrans_28_N"/>
</dbReference>
<dbReference type="PANTHER" id="PTHR48050:SF13">
    <property type="entry name" value="STEROL 3-BETA-GLUCOSYLTRANSFERASE UGT80A2"/>
    <property type="match status" value="1"/>
</dbReference>
<reference evidence="3" key="1">
    <citation type="journal article" date="2019" name="Int. J. Syst. Evol. Microbiol.">
        <title>The Global Catalogue of Microorganisms (GCM) 10K type strain sequencing project: providing services to taxonomists for standard genome sequencing and annotation.</title>
        <authorList>
            <consortium name="The Broad Institute Genomics Platform"/>
            <consortium name="The Broad Institute Genome Sequencing Center for Infectious Disease"/>
            <person name="Wu L."/>
            <person name="Ma J."/>
        </authorList>
    </citation>
    <scope>NUCLEOTIDE SEQUENCE [LARGE SCALE GENOMIC DNA]</scope>
    <source>
        <strain evidence="3">CCUG 63830</strain>
    </source>
</reference>
<accession>A0ABW1ZH85</accession>
<evidence type="ECO:0000313" key="3">
    <source>
        <dbReference type="Proteomes" id="UP001596317"/>
    </source>
</evidence>
<comment type="caution">
    <text evidence="2">The sequence shown here is derived from an EMBL/GenBank/DDBJ whole genome shotgun (WGS) entry which is preliminary data.</text>
</comment>
<protein>
    <submittedName>
        <fullName evidence="2">Glycosyltransferase</fullName>
    </submittedName>
</protein>
<gene>
    <name evidence="2" type="ORF">ACFP90_05380</name>
</gene>
<organism evidence="2 3">
    <name type="scientific">Deinococcus multiflagellatus</name>
    <dbReference type="NCBI Taxonomy" id="1656887"/>
    <lineage>
        <taxon>Bacteria</taxon>
        <taxon>Thermotogati</taxon>
        <taxon>Deinococcota</taxon>
        <taxon>Deinococci</taxon>
        <taxon>Deinococcales</taxon>
        <taxon>Deinococcaceae</taxon>
        <taxon>Deinococcus</taxon>
    </lineage>
</organism>
<evidence type="ECO:0000313" key="2">
    <source>
        <dbReference type="EMBL" id="MFC6659855.1"/>
    </source>
</evidence>
<evidence type="ECO:0000259" key="1">
    <source>
        <dbReference type="Pfam" id="PF03033"/>
    </source>
</evidence>
<name>A0ABW1ZH85_9DEIO</name>
<dbReference type="SUPFAM" id="SSF53756">
    <property type="entry name" value="UDP-Glycosyltransferase/glycogen phosphorylase"/>
    <property type="match status" value="1"/>
</dbReference>
<feature type="domain" description="Glycosyltransferase family 28 N-terminal" evidence="1">
    <location>
        <begin position="3"/>
        <end position="90"/>
    </location>
</feature>
<dbReference type="Gene3D" id="3.40.50.2000">
    <property type="entry name" value="Glycogen Phosphorylase B"/>
    <property type="match status" value="1"/>
</dbReference>
<sequence length="135" mass="14389">MKITLFALGSQGDVQPYLALGAGLKQAGHTVAIASHENFEAAARGAGLAFWPMHGNTQALMAGTEMQALLRRGNFLALQRYTAAAAQEAAGHWAAQGLAAAQGADLIVTGLGVRAPRRPPPRSCACRWWRRPWSR</sequence>
<keyword evidence="3" id="KW-1185">Reference proteome</keyword>
<dbReference type="PANTHER" id="PTHR48050">
    <property type="entry name" value="STEROL 3-BETA-GLUCOSYLTRANSFERASE"/>
    <property type="match status" value="1"/>
</dbReference>
<dbReference type="RefSeq" id="WP_380054590.1">
    <property type="nucleotide sequence ID" value="NZ_JBHSWB010000001.1"/>
</dbReference>
<proteinExistence type="predicted"/>
<dbReference type="Pfam" id="PF03033">
    <property type="entry name" value="Glyco_transf_28"/>
    <property type="match status" value="1"/>
</dbReference>